<dbReference type="OrthoDB" id="10261749at2759"/>
<dbReference type="CDD" id="cd07067">
    <property type="entry name" value="HP_PGM_like"/>
    <property type="match status" value="1"/>
</dbReference>
<dbReference type="Pfam" id="PF00300">
    <property type="entry name" value="His_Phos_1"/>
    <property type="match status" value="1"/>
</dbReference>
<dbReference type="EMBL" id="CAJNNV010004283">
    <property type="protein sequence ID" value="CAE8590473.1"/>
    <property type="molecule type" value="Genomic_DNA"/>
</dbReference>
<dbReference type="SUPFAM" id="SSF53254">
    <property type="entry name" value="Phosphoglycerate mutase-like"/>
    <property type="match status" value="1"/>
</dbReference>
<evidence type="ECO:0000313" key="1">
    <source>
        <dbReference type="EMBL" id="CAE8590473.1"/>
    </source>
</evidence>
<reference evidence="1" key="1">
    <citation type="submission" date="2021-02" db="EMBL/GenBank/DDBJ databases">
        <authorList>
            <person name="Dougan E. K."/>
            <person name="Rhodes N."/>
            <person name="Thang M."/>
            <person name="Chan C."/>
        </authorList>
    </citation>
    <scope>NUCLEOTIDE SEQUENCE</scope>
</reference>
<dbReference type="InterPro" id="IPR013078">
    <property type="entry name" value="His_Pase_superF_clade-1"/>
</dbReference>
<gene>
    <name evidence="1" type="ORF">PGLA1383_LOCUS9194</name>
</gene>
<comment type="caution">
    <text evidence="1">The sequence shown here is derived from an EMBL/GenBank/DDBJ whole genome shotgun (WGS) entry which is preliminary data.</text>
</comment>
<feature type="non-terminal residue" evidence="1">
    <location>
        <position position="1"/>
    </location>
</feature>
<accession>A0A813DT91</accession>
<dbReference type="SMART" id="SM00855">
    <property type="entry name" value="PGAM"/>
    <property type="match status" value="1"/>
</dbReference>
<name>A0A813DT91_POLGL</name>
<dbReference type="Proteomes" id="UP000654075">
    <property type="component" value="Unassembled WGS sequence"/>
</dbReference>
<organism evidence="1 2">
    <name type="scientific">Polarella glacialis</name>
    <name type="common">Dinoflagellate</name>
    <dbReference type="NCBI Taxonomy" id="89957"/>
    <lineage>
        <taxon>Eukaryota</taxon>
        <taxon>Sar</taxon>
        <taxon>Alveolata</taxon>
        <taxon>Dinophyceae</taxon>
        <taxon>Suessiales</taxon>
        <taxon>Suessiaceae</taxon>
        <taxon>Polarella</taxon>
    </lineage>
</organism>
<proteinExistence type="predicted"/>
<sequence length="252" mass="29086">PKRIICIRHGESIGNVQADAYATIPDNAMPLTEQGRLEAREAGAKLRDIVLPGESVFFFVSPYCRTLQTLEGLKEGGDFNDSNLHWTMEDTNIREQEFGNFQDPVQIQKDMHTRSAFGRFWYRFNNGESGADVYGRVTLFLGTLYRWMDNCNRRKFDNYVVVAHGLTIRLLLMRYFRWSIEDFEKVWNPHNCALWVLEREQTCGEYQLVNPQDVKYGDTGPLPDWLCRSSTDRSDASPQLGLLERIATSSNL</sequence>
<keyword evidence="2" id="KW-1185">Reference proteome</keyword>
<protein>
    <recommendedName>
        <fullName evidence="3">Phosphoglycerate mutase</fullName>
    </recommendedName>
</protein>
<dbReference type="OMA" id="DRITMFS"/>
<dbReference type="AlphaFoldDB" id="A0A813DT91"/>
<dbReference type="PANTHER" id="PTHR46192">
    <property type="entry name" value="BROAD-RANGE ACID PHOSPHATASE DET1"/>
    <property type="match status" value="1"/>
</dbReference>
<dbReference type="InterPro" id="IPR052765">
    <property type="entry name" value="PGM-Related"/>
</dbReference>
<dbReference type="Gene3D" id="3.40.50.1240">
    <property type="entry name" value="Phosphoglycerate mutase-like"/>
    <property type="match status" value="1"/>
</dbReference>
<dbReference type="InterPro" id="IPR029033">
    <property type="entry name" value="His_PPase_superfam"/>
</dbReference>
<evidence type="ECO:0000313" key="2">
    <source>
        <dbReference type="Proteomes" id="UP000654075"/>
    </source>
</evidence>
<evidence type="ECO:0008006" key="3">
    <source>
        <dbReference type="Google" id="ProtNLM"/>
    </source>
</evidence>